<reference evidence="2" key="1">
    <citation type="journal article" date="2015" name="Nature">
        <title>Complex archaea that bridge the gap between prokaryotes and eukaryotes.</title>
        <authorList>
            <person name="Spang A."/>
            <person name="Saw J.H."/>
            <person name="Jorgensen S.L."/>
            <person name="Zaremba-Niedzwiedzka K."/>
            <person name="Martijn J."/>
            <person name="Lind A.E."/>
            <person name="van Eijk R."/>
            <person name="Schleper C."/>
            <person name="Guy L."/>
            <person name="Ettema T.J."/>
        </authorList>
    </citation>
    <scope>NUCLEOTIDE SEQUENCE</scope>
</reference>
<accession>A0A0F9H1H7</accession>
<organism evidence="2">
    <name type="scientific">marine sediment metagenome</name>
    <dbReference type="NCBI Taxonomy" id="412755"/>
    <lineage>
        <taxon>unclassified sequences</taxon>
        <taxon>metagenomes</taxon>
        <taxon>ecological metagenomes</taxon>
    </lineage>
</organism>
<evidence type="ECO:0000256" key="1">
    <source>
        <dbReference type="SAM" id="MobiDB-lite"/>
    </source>
</evidence>
<dbReference type="EMBL" id="LAZR01026294">
    <property type="protein sequence ID" value="KKL69192.1"/>
    <property type="molecule type" value="Genomic_DNA"/>
</dbReference>
<feature type="non-terminal residue" evidence="2">
    <location>
        <position position="140"/>
    </location>
</feature>
<comment type="caution">
    <text evidence="2">The sequence shown here is derived from an EMBL/GenBank/DDBJ whole genome shotgun (WGS) entry which is preliminary data.</text>
</comment>
<dbReference type="AlphaFoldDB" id="A0A0F9H1H7"/>
<name>A0A0F9H1H7_9ZZZZ</name>
<feature type="region of interest" description="Disordered" evidence="1">
    <location>
        <begin position="1"/>
        <end position="28"/>
    </location>
</feature>
<proteinExistence type="predicted"/>
<feature type="compositionally biased region" description="Polar residues" evidence="1">
    <location>
        <begin position="1"/>
        <end position="13"/>
    </location>
</feature>
<evidence type="ECO:0000313" key="2">
    <source>
        <dbReference type="EMBL" id="KKL69192.1"/>
    </source>
</evidence>
<gene>
    <name evidence="2" type="ORF">LCGC14_2117440</name>
</gene>
<protein>
    <submittedName>
        <fullName evidence="2">Uncharacterized protein</fullName>
    </submittedName>
</protein>
<sequence length="140" mass="15655">MSTATVTDTQEAQKPTPKKSPHLTRTAMQKRDKRLIRIILANPEMPHNEAMIKAGFSKTTAHSQAKRTVERSVIQTPIMQALEKAGISDDHLADKIKNGLECTKVISATVIHKDNNGKTEQIDDFIEVPDNPTQHRYVDT</sequence>